<dbReference type="EMBL" id="MPGH01000189">
    <property type="protein sequence ID" value="OLN84442.1"/>
    <property type="molecule type" value="Genomic_DNA"/>
</dbReference>
<dbReference type="PANTHER" id="PTHR21569">
    <property type="entry name" value="RIBOSOMAL PROTEIN S9"/>
    <property type="match status" value="1"/>
</dbReference>
<evidence type="ECO:0000313" key="7">
    <source>
        <dbReference type="Proteomes" id="UP000186583"/>
    </source>
</evidence>
<gene>
    <name evidence="6" type="ORF">CCHL11_08216</name>
</gene>
<dbReference type="PROSITE" id="PS00360">
    <property type="entry name" value="RIBOSOMAL_S9"/>
    <property type="match status" value="1"/>
</dbReference>
<name>A0A1Q8RJG1_9PEZI</name>
<evidence type="ECO:0000256" key="2">
    <source>
        <dbReference type="ARBA" id="ARBA00022980"/>
    </source>
</evidence>
<dbReference type="Proteomes" id="UP000186583">
    <property type="component" value="Unassembled WGS sequence"/>
</dbReference>
<comment type="similarity">
    <text evidence="1 4">Belongs to the universal ribosomal protein uS9 family.</text>
</comment>
<dbReference type="PANTHER" id="PTHR21569:SF1">
    <property type="entry name" value="SMALL RIBOSOMAL SUBUNIT PROTEIN US9M"/>
    <property type="match status" value="1"/>
</dbReference>
<dbReference type="SUPFAM" id="SSF54211">
    <property type="entry name" value="Ribosomal protein S5 domain 2-like"/>
    <property type="match status" value="1"/>
</dbReference>
<dbReference type="GO" id="GO:0005763">
    <property type="term" value="C:mitochondrial small ribosomal subunit"/>
    <property type="evidence" value="ECO:0007669"/>
    <property type="project" value="TreeGrafter"/>
</dbReference>
<sequence>MSNLRHGLRQTLCLRQLGKPQFLRAQLQRPSFPAGVRSILTSQPQAQQGTEVPDTNLTLPPEKPFQGVGHARPVPASPSYFSREPQFNDAYLRLSNLVQKYQHLPTAPPELVPQQLWKSLKGYRQTTGEPIKALPYSRVLTMVKRLHQIYPSMMPGEVKEALEEFKRNIDALKNTAKVVPLDKFGRALGVGRRKTSTARAWVVEGTGEMLVNGKPLNEAFGRIHDRESAIWALRSTARTDKYNVWALVDGGGVTGQAEALTLAIAKAVLIHEPALKPVLRKGKNVERKKHGHVKARKMPAWVKR</sequence>
<dbReference type="GO" id="GO:0003723">
    <property type="term" value="F:RNA binding"/>
    <property type="evidence" value="ECO:0007669"/>
    <property type="project" value="TreeGrafter"/>
</dbReference>
<dbReference type="STRING" id="708187.A0A1Q8RJG1"/>
<dbReference type="GO" id="GO:0003735">
    <property type="term" value="F:structural constituent of ribosome"/>
    <property type="evidence" value="ECO:0007669"/>
    <property type="project" value="InterPro"/>
</dbReference>
<dbReference type="GO" id="GO:0006412">
    <property type="term" value="P:translation"/>
    <property type="evidence" value="ECO:0007669"/>
    <property type="project" value="InterPro"/>
</dbReference>
<keyword evidence="2 4" id="KW-0689">Ribosomal protein</keyword>
<dbReference type="Pfam" id="PF00380">
    <property type="entry name" value="Ribosomal_S9"/>
    <property type="match status" value="1"/>
</dbReference>
<dbReference type="Gene3D" id="3.30.230.10">
    <property type="match status" value="1"/>
</dbReference>
<accession>A0A1Q8RJG1</accession>
<comment type="caution">
    <text evidence="6">The sequence shown here is derived from an EMBL/GenBank/DDBJ whole genome shotgun (WGS) entry which is preliminary data.</text>
</comment>
<protein>
    <submittedName>
        <fullName evidence="6">37S ribosomal protein S9, mitochondrial</fullName>
    </submittedName>
</protein>
<evidence type="ECO:0000256" key="4">
    <source>
        <dbReference type="RuleBase" id="RU003815"/>
    </source>
</evidence>
<organism evidence="6 7">
    <name type="scientific">Colletotrichum chlorophyti</name>
    <dbReference type="NCBI Taxonomy" id="708187"/>
    <lineage>
        <taxon>Eukaryota</taxon>
        <taxon>Fungi</taxon>
        <taxon>Dikarya</taxon>
        <taxon>Ascomycota</taxon>
        <taxon>Pezizomycotina</taxon>
        <taxon>Sordariomycetes</taxon>
        <taxon>Hypocreomycetidae</taxon>
        <taxon>Glomerellales</taxon>
        <taxon>Glomerellaceae</taxon>
        <taxon>Colletotrichum</taxon>
    </lineage>
</organism>
<dbReference type="AlphaFoldDB" id="A0A1Q8RJG1"/>
<keyword evidence="7" id="KW-1185">Reference proteome</keyword>
<feature type="region of interest" description="Disordered" evidence="5">
    <location>
        <begin position="284"/>
        <end position="304"/>
    </location>
</feature>
<dbReference type="InterPro" id="IPR014721">
    <property type="entry name" value="Ribsml_uS5_D2-typ_fold_subgr"/>
</dbReference>
<reference evidence="6 7" key="1">
    <citation type="submission" date="2016-11" db="EMBL/GenBank/DDBJ databases">
        <title>Draft Genome Assembly of Colletotrichum chlorophyti a pathogen of herbaceous plants.</title>
        <authorList>
            <person name="Gan P."/>
            <person name="Narusaka M."/>
            <person name="Tsushima A."/>
            <person name="Narusaka Y."/>
            <person name="Takano Y."/>
            <person name="Shirasu K."/>
        </authorList>
    </citation>
    <scope>NUCLEOTIDE SEQUENCE [LARGE SCALE GENOMIC DNA]</scope>
    <source>
        <strain evidence="6 7">NTL11</strain>
    </source>
</reference>
<dbReference type="InterPro" id="IPR000754">
    <property type="entry name" value="Ribosomal_uS9"/>
</dbReference>
<proteinExistence type="inferred from homology"/>
<evidence type="ECO:0000313" key="6">
    <source>
        <dbReference type="EMBL" id="OLN84442.1"/>
    </source>
</evidence>
<dbReference type="InterPro" id="IPR020568">
    <property type="entry name" value="Ribosomal_Su5_D2-typ_SF"/>
</dbReference>
<keyword evidence="3 4" id="KW-0687">Ribonucleoprotein</keyword>
<evidence type="ECO:0000256" key="1">
    <source>
        <dbReference type="ARBA" id="ARBA00005251"/>
    </source>
</evidence>
<evidence type="ECO:0000256" key="5">
    <source>
        <dbReference type="SAM" id="MobiDB-lite"/>
    </source>
</evidence>
<dbReference type="InterPro" id="IPR020574">
    <property type="entry name" value="Ribosomal_uS9_CS"/>
</dbReference>
<dbReference type="OrthoDB" id="10254627at2759"/>
<evidence type="ECO:0000256" key="3">
    <source>
        <dbReference type="ARBA" id="ARBA00023274"/>
    </source>
</evidence>